<gene>
    <name evidence="3" type="ORF">BDA96_02G089200</name>
</gene>
<dbReference type="CDD" id="cd03784">
    <property type="entry name" value="GT1_Gtf-like"/>
    <property type="match status" value="1"/>
</dbReference>
<evidence type="ECO:0000313" key="4">
    <source>
        <dbReference type="Proteomes" id="UP000807115"/>
    </source>
</evidence>
<evidence type="ECO:0008006" key="5">
    <source>
        <dbReference type="Google" id="ProtNLM"/>
    </source>
</evidence>
<dbReference type="Proteomes" id="UP000807115">
    <property type="component" value="Chromosome 2"/>
</dbReference>
<dbReference type="GO" id="GO:0008194">
    <property type="term" value="F:UDP-glycosyltransferase activity"/>
    <property type="evidence" value="ECO:0007669"/>
    <property type="project" value="InterPro"/>
</dbReference>
<evidence type="ECO:0000313" key="3">
    <source>
        <dbReference type="EMBL" id="KAG0542276.1"/>
    </source>
</evidence>
<dbReference type="AlphaFoldDB" id="A0A921UUM6"/>
<dbReference type="EMBL" id="CM027681">
    <property type="protein sequence ID" value="KAG0542276.1"/>
    <property type="molecule type" value="Genomic_DNA"/>
</dbReference>
<evidence type="ECO:0000256" key="1">
    <source>
        <dbReference type="ARBA" id="ARBA00009995"/>
    </source>
</evidence>
<keyword evidence="2" id="KW-0808">Transferase</keyword>
<dbReference type="InterPro" id="IPR002213">
    <property type="entry name" value="UDP_glucos_trans"/>
</dbReference>
<dbReference type="FunFam" id="3.40.50.2000:FF:000060">
    <property type="entry name" value="Glycosyltransferase"/>
    <property type="match status" value="1"/>
</dbReference>
<dbReference type="PANTHER" id="PTHR11926">
    <property type="entry name" value="GLUCOSYL/GLUCURONOSYL TRANSFERASES"/>
    <property type="match status" value="1"/>
</dbReference>
<dbReference type="Pfam" id="PF00201">
    <property type="entry name" value="UDPGT"/>
    <property type="match status" value="1"/>
</dbReference>
<dbReference type="PANTHER" id="PTHR11926:SF968">
    <property type="entry name" value="UDP-GLYCOSYLTRANSFERASE 76C1"/>
    <property type="match status" value="1"/>
</dbReference>
<accession>A0A921UUM6</accession>
<dbReference type="SUPFAM" id="SSF53756">
    <property type="entry name" value="UDP-Glycosyltransferase/glycogen phosphorylase"/>
    <property type="match status" value="1"/>
</dbReference>
<dbReference type="FunFam" id="3.40.50.2000:FF:000199">
    <property type="entry name" value="UDP-glycosyltransferase 76C1"/>
    <property type="match status" value="1"/>
</dbReference>
<comment type="caution">
    <text evidence="3">The sequence shown here is derived from an EMBL/GenBank/DDBJ whole genome shotgun (WGS) entry which is preliminary data.</text>
</comment>
<proteinExistence type="inferred from homology"/>
<comment type="similarity">
    <text evidence="1">Belongs to the UDP-glycosyltransferase family.</text>
</comment>
<reference evidence="3" key="1">
    <citation type="journal article" date="2019" name="BMC Genomics">
        <title>A new reference genome for Sorghum bicolor reveals high levels of sequence similarity between sweet and grain genotypes: implications for the genetics of sugar metabolism.</title>
        <authorList>
            <person name="Cooper E.A."/>
            <person name="Brenton Z.W."/>
            <person name="Flinn B.S."/>
            <person name="Jenkins J."/>
            <person name="Shu S."/>
            <person name="Flowers D."/>
            <person name="Luo F."/>
            <person name="Wang Y."/>
            <person name="Xia P."/>
            <person name="Barry K."/>
            <person name="Daum C."/>
            <person name="Lipzen A."/>
            <person name="Yoshinaga Y."/>
            <person name="Schmutz J."/>
            <person name="Saski C."/>
            <person name="Vermerris W."/>
            <person name="Kresovich S."/>
        </authorList>
    </citation>
    <scope>NUCLEOTIDE SEQUENCE</scope>
</reference>
<dbReference type="Gene3D" id="3.40.50.2000">
    <property type="entry name" value="Glycogen Phosphorylase B"/>
    <property type="match status" value="2"/>
</dbReference>
<reference evidence="3" key="2">
    <citation type="submission" date="2020-10" db="EMBL/GenBank/DDBJ databases">
        <authorList>
            <person name="Cooper E.A."/>
            <person name="Brenton Z.W."/>
            <person name="Flinn B.S."/>
            <person name="Jenkins J."/>
            <person name="Shu S."/>
            <person name="Flowers D."/>
            <person name="Luo F."/>
            <person name="Wang Y."/>
            <person name="Xia P."/>
            <person name="Barry K."/>
            <person name="Daum C."/>
            <person name="Lipzen A."/>
            <person name="Yoshinaga Y."/>
            <person name="Schmutz J."/>
            <person name="Saski C."/>
            <person name="Vermerris W."/>
            <person name="Kresovich S."/>
        </authorList>
    </citation>
    <scope>NUCLEOTIDE SEQUENCE</scope>
</reference>
<name>A0A921UUM6_SORBI</name>
<sequence>MLSSAHRHRAYTSAQQAVAMAGVQEARDGDVHGSRGPHLQPRSAARVLVFPLPFQGHIDPMLHLAGVLHSRGLAVTVLHTRFNALDPARYPEFQFVAVADGTPADVVATGRIIDIILAMNAAMEASSAVEEALASAVLADESHSSSHPRAACLFIDANLLAVHMAARKIGLPTLVLRTGSAACFGCFLAYPMLHDKGYLPPRESEVCTPVPELPPLRVKDLVYSKHSDHELVRRVLARASETVRGCSGLVINTFEALEAAEIGRLRDELAADDLPVILAAGPLHKLSSNNSSRSSLLAPDRSCIEWLDAQRSRSVLYVSFGSMAAMDWSEFLEVAWGLAESGHPFLWVVRPNQVRGCDGGDSVRRRLPDGVEDAVKAGRGMVVRWAPQQEVLGHRAVGGFWSHCGWNSTLEAISEGVPMICRPDAVDQMMNTRVNFYLRAMASEGSSYENQYFNLTPLLDNLMATMPDDPTYNMAASTVSTIPSTNVATATISATCLNALLPLFNPLLSDPRATPYLRHSTASLRPYRASASRFAPI</sequence>
<evidence type="ECO:0000256" key="2">
    <source>
        <dbReference type="ARBA" id="ARBA00022679"/>
    </source>
</evidence>
<protein>
    <recommendedName>
        <fullName evidence="5">Glycosyltransferase</fullName>
    </recommendedName>
</protein>
<organism evidence="3 4">
    <name type="scientific">Sorghum bicolor</name>
    <name type="common">Sorghum</name>
    <name type="synonym">Sorghum vulgare</name>
    <dbReference type="NCBI Taxonomy" id="4558"/>
    <lineage>
        <taxon>Eukaryota</taxon>
        <taxon>Viridiplantae</taxon>
        <taxon>Streptophyta</taxon>
        <taxon>Embryophyta</taxon>
        <taxon>Tracheophyta</taxon>
        <taxon>Spermatophyta</taxon>
        <taxon>Magnoliopsida</taxon>
        <taxon>Liliopsida</taxon>
        <taxon>Poales</taxon>
        <taxon>Poaceae</taxon>
        <taxon>PACMAD clade</taxon>
        <taxon>Panicoideae</taxon>
        <taxon>Andropogonodae</taxon>
        <taxon>Andropogoneae</taxon>
        <taxon>Sorghinae</taxon>
        <taxon>Sorghum</taxon>
    </lineage>
</organism>